<keyword evidence="3" id="KW-0238">DNA-binding</keyword>
<dbReference type="Gene3D" id="3.40.50.2300">
    <property type="match status" value="1"/>
</dbReference>
<dbReference type="SUPFAM" id="SSF46894">
    <property type="entry name" value="C-terminal effector domain of the bipartite response regulators"/>
    <property type="match status" value="1"/>
</dbReference>
<evidence type="ECO:0000256" key="3">
    <source>
        <dbReference type="ARBA" id="ARBA00023125"/>
    </source>
</evidence>
<dbReference type="CDD" id="cd06170">
    <property type="entry name" value="LuxR_C_like"/>
    <property type="match status" value="1"/>
</dbReference>
<dbReference type="PROSITE" id="PS00622">
    <property type="entry name" value="HTH_LUXR_1"/>
    <property type="match status" value="1"/>
</dbReference>
<dbReference type="PROSITE" id="PS50110">
    <property type="entry name" value="RESPONSE_REGULATORY"/>
    <property type="match status" value="1"/>
</dbReference>
<keyword evidence="2" id="KW-0805">Transcription regulation</keyword>
<organism evidence="8 9">
    <name type="scientific">Corynebacterium lehmanniae</name>
    <dbReference type="NCBI Taxonomy" id="2913497"/>
    <lineage>
        <taxon>Bacteria</taxon>
        <taxon>Bacillati</taxon>
        <taxon>Actinomycetota</taxon>
        <taxon>Actinomycetes</taxon>
        <taxon>Mycobacteriales</taxon>
        <taxon>Corynebacteriaceae</taxon>
        <taxon>Corynebacterium</taxon>
    </lineage>
</organism>
<sequence length="224" mass="23186">MIRILLADDQPLLLSALETILDAQDDITVAATAADGAEAVEKARAHRIDVAVLDIRMPVLDGIAAARTIMELGPRVIMLTTFDDDALIHAAIAAGVHGFLLKDAEPDVLAGAVRAVASGESVLAPGVTGRVMEWVREGPGSPASATVLEGLTTRERDVLAEIGRGATNAEISAALYIAETTVKTHVSSLLAKLGARDRVALALIAQRADSPPREGGAVVPPADV</sequence>
<dbReference type="InterPro" id="IPR000792">
    <property type="entry name" value="Tscrpt_reg_LuxR_C"/>
</dbReference>
<comment type="caution">
    <text evidence="8">The sequence shown here is derived from an EMBL/GenBank/DDBJ whole genome shotgun (WGS) entry which is preliminary data.</text>
</comment>
<dbReference type="InterPro" id="IPR039420">
    <property type="entry name" value="WalR-like"/>
</dbReference>
<dbReference type="PROSITE" id="PS50043">
    <property type="entry name" value="HTH_LUXR_2"/>
    <property type="match status" value="1"/>
</dbReference>
<keyword evidence="4" id="KW-0804">Transcription</keyword>
<evidence type="ECO:0000259" key="6">
    <source>
        <dbReference type="PROSITE" id="PS50043"/>
    </source>
</evidence>
<dbReference type="RefSeq" id="WP_269952431.1">
    <property type="nucleotide sequence ID" value="NZ_JAKMUR010000013.1"/>
</dbReference>
<proteinExistence type="predicted"/>
<feature type="modified residue" description="4-aspartylphosphate" evidence="5">
    <location>
        <position position="54"/>
    </location>
</feature>
<keyword evidence="9" id="KW-1185">Reference proteome</keyword>
<dbReference type="SUPFAM" id="SSF52172">
    <property type="entry name" value="CheY-like"/>
    <property type="match status" value="1"/>
</dbReference>
<gene>
    <name evidence="8" type="ORF">L8U61_07825</name>
</gene>
<evidence type="ECO:0000256" key="2">
    <source>
        <dbReference type="ARBA" id="ARBA00023015"/>
    </source>
</evidence>
<dbReference type="InterPro" id="IPR011006">
    <property type="entry name" value="CheY-like_superfamily"/>
</dbReference>
<dbReference type="PANTHER" id="PTHR43214">
    <property type="entry name" value="TWO-COMPONENT RESPONSE REGULATOR"/>
    <property type="match status" value="1"/>
</dbReference>
<dbReference type="Proteomes" id="UP001146453">
    <property type="component" value="Unassembled WGS sequence"/>
</dbReference>
<feature type="domain" description="HTH luxR-type" evidence="6">
    <location>
        <begin position="144"/>
        <end position="209"/>
    </location>
</feature>
<reference evidence="8" key="1">
    <citation type="submission" date="2022-02" db="EMBL/GenBank/DDBJ databases">
        <title>Corynebacterium sp. from urogenital microbiome.</title>
        <authorList>
            <person name="Cappelli E.A."/>
            <person name="Ribeiro T.G."/>
            <person name="Peixe L."/>
        </authorList>
    </citation>
    <scope>NUCLEOTIDE SEQUENCE</scope>
    <source>
        <strain evidence="8">C8Ua_144</strain>
    </source>
</reference>
<dbReference type="Pfam" id="PF00196">
    <property type="entry name" value="GerE"/>
    <property type="match status" value="1"/>
</dbReference>
<evidence type="ECO:0000256" key="4">
    <source>
        <dbReference type="ARBA" id="ARBA00023163"/>
    </source>
</evidence>
<dbReference type="InterPro" id="IPR001789">
    <property type="entry name" value="Sig_transdc_resp-reg_receiver"/>
</dbReference>
<feature type="domain" description="Response regulatory" evidence="7">
    <location>
        <begin position="3"/>
        <end position="117"/>
    </location>
</feature>
<dbReference type="SMART" id="SM00448">
    <property type="entry name" value="REC"/>
    <property type="match status" value="1"/>
</dbReference>
<dbReference type="PANTHER" id="PTHR43214:SF24">
    <property type="entry name" value="TRANSCRIPTIONAL REGULATORY PROTEIN NARL-RELATED"/>
    <property type="match status" value="1"/>
</dbReference>
<dbReference type="SMART" id="SM00421">
    <property type="entry name" value="HTH_LUXR"/>
    <property type="match status" value="1"/>
</dbReference>
<evidence type="ECO:0000256" key="1">
    <source>
        <dbReference type="ARBA" id="ARBA00022553"/>
    </source>
</evidence>
<dbReference type="EMBL" id="JAKMUR010000013">
    <property type="protein sequence ID" value="MCZ9292039.1"/>
    <property type="molecule type" value="Genomic_DNA"/>
</dbReference>
<dbReference type="Pfam" id="PF00072">
    <property type="entry name" value="Response_reg"/>
    <property type="match status" value="1"/>
</dbReference>
<evidence type="ECO:0000259" key="7">
    <source>
        <dbReference type="PROSITE" id="PS50110"/>
    </source>
</evidence>
<keyword evidence="1 5" id="KW-0597">Phosphoprotein</keyword>
<evidence type="ECO:0000313" key="9">
    <source>
        <dbReference type="Proteomes" id="UP001146453"/>
    </source>
</evidence>
<evidence type="ECO:0000313" key="8">
    <source>
        <dbReference type="EMBL" id="MCZ9292039.1"/>
    </source>
</evidence>
<protein>
    <submittedName>
        <fullName evidence="8">Response regulator transcription factor</fullName>
    </submittedName>
</protein>
<evidence type="ECO:0000256" key="5">
    <source>
        <dbReference type="PROSITE-ProRule" id="PRU00169"/>
    </source>
</evidence>
<dbReference type="InterPro" id="IPR058245">
    <property type="entry name" value="NreC/VraR/RcsB-like_REC"/>
</dbReference>
<dbReference type="CDD" id="cd17535">
    <property type="entry name" value="REC_NarL-like"/>
    <property type="match status" value="1"/>
</dbReference>
<dbReference type="InterPro" id="IPR016032">
    <property type="entry name" value="Sig_transdc_resp-reg_C-effctor"/>
</dbReference>
<accession>A0ABT4R904</accession>
<name>A0ABT4R904_9CORY</name>
<dbReference type="PRINTS" id="PR00038">
    <property type="entry name" value="HTHLUXR"/>
</dbReference>